<feature type="region of interest" description="Disordered" evidence="1">
    <location>
        <begin position="219"/>
        <end position="240"/>
    </location>
</feature>
<proteinExistence type="predicted"/>
<dbReference type="Proteomes" id="UP001301958">
    <property type="component" value="Unassembled WGS sequence"/>
</dbReference>
<sequence>MSANTHKTMRSYVDAFRNSPAVVDFAVLTDEVNKITIDYLPLFVPPATTKDIKERLRWICELESFWQGRVPKVAKPGTNWNRLNNYQLAALISRPVDTLKSDYYAGNRTLERLMVSLEILCCLLKRLFFVAAQHEGNTIPIANIMNAAEFRKAIQSLGIISKEEEPKVAILGGGIEGLGAMSDEPQLSEPHVPFGYRLPGTVAEFKKIVSQYEEWVEEEREEHEAREARDRMEEKWANEE</sequence>
<feature type="compositionally biased region" description="Basic and acidic residues" evidence="1">
    <location>
        <begin position="222"/>
        <end position="240"/>
    </location>
</feature>
<comment type="caution">
    <text evidence="2">The sequence shown here is derived from an EMBL/GenBank/DDBJ whole genome shotgun (WGS) entry which is preliminary data.</text>
</comment>
<evidence type="ECO:0000313" key="3">
    <source>
        <dbReference type="Proteomes" id="UP001301958"/>
    </source>
</evidence>
<reference evidence="2" key="1">
    <citation type="journal article" date="2023" name="Mol. Phylogenet. Evol.">
        <title>Genome-scale phylogeny and comparative genomics of the fungal order Sordariales.</title>
        <authorList>
            <person name="Hensen N."/>
            <person name="Bonometti L."/>
            <person name="Westerberg I."/>
            <person name="Brannstrom I.O."/>
            <person name="Guillou S."/>
            <person name="Cros-Aarteil S."/>
            <person name="Calhoun S."/>
            <person name="Haridas S."/>
            <person name="Kuo A."/>
            <person name="Mondo S."/>
            <person name="Pangilinan J."/>
            <person name="Riley R."/>
            <person name="LaButti K."/>
            <person name="Andreopoulos B."/>
            <person name="Lipzen A."/>
            <person name="Chen C."/>
            <person name="Yan M."/>
            <person name="Daum C."/>
            <person name="Ng V."/>
            <person name="Clum A."/>
            <person name="Steindorff A."/>
            <person name="Ohm R.A."/>
            <person name="Martin F."/>
            <person name="Silar P."/>
            <person name="Natvig D.O."/>
            <person name="Lalanne C."/>
            <person name="Gautier V."/>
            <person name="Ament-Velasquez S.L."/>
            <person name="Kruys A."/>
            <person name="Hutchinson M.I."/>
            <person name="Powell A.J."/>
            <person name="Barry K."/>
            <person name="Miller A.N."/>
            <person name="Grigoriev I.V."/>
            <person name="Debuchy R."/>
            <person name="Gladieux P."/>
            <person name="Hiltunen Thoren M."/>
            <person name="Johannesson H."/>
        </authorList>
    </citation>
    <scope>NUCLEOTIDE SEQUENCE</scope>
    <source>
        <strain evidence="2">CBS 990.96</strain>
    </source>
</reference>
<accession>A0AAN7GSE9</accession>
<dbReference type="AlphaFoldDB" id="A0AAN7GSE9"/>
<evidence type="ECO:0000313" key="2">
    <source>
        <dbReference type="EMBL" id="KAK4223473.1"/>
    </source>
</evidence>
<reference evidence="2" key="2">
    <citation type="submission" date="2023-05" db="EMBL/GenBank/DDBJ databases">
        <authorList>
            <consortium name="Lawrence Berkeley National Laboratory"/>
            <person name="Steindorff A."/>
            <person name="Hensen N."/>
            <person name="Bonometti L."/>
            <person name="Westerberg I."/>
            <person name="Brannstrom I.O."/>
            <person name="Guillou S."/>
            <person name="Cros-Aarteil S."/>
            <person name="Calhoun S."/>
            <person name="Haridas S."/>
            <person name="Kuo A."/>
            <person name="Mondo S."/>
            <person name="Pangilinan J."/>
            <person name="Riley R."/>
            <person name="Labutti K."/>
            <person name="Andreopoulos B."/>
            <person name="Lipzen A."/>
            <person name="Chen C."/>
            <person name="Yanf M."/>
            <person name="Daum C."/>
            <person name="Ng V."/>
            <person name="Clum A."/>
            <person name="Ohm R."/>
            <person name="Martin F."/>
            <person name="Silar P."/>
            <person name="Natvig D."/>
            <person name="Lalanne C."/>
            <person name="Gautier V."/>
            <person name="Ament-Velasquez S.L."/>
            <person name="Kruys A."/>
            <person name="Hutchinson M.I."/>
            <person name="Powell A.J."/>
            <person name="Barry K."/>
            <person name="Miller A.N."/>
            <person name="Grigoriev I.V."/>
            <person name="Debuchy R."/>
            <person name="Gladieux P."/>
            <person name="Thoren M.H."/>
            <person name="Johannesson H."/>
        </authorList>
    </citation>
    <scope>NUCLEOTIDE SEQUENCE</scope>
    <source>
        <strain evidence="2">CBS 990.96</strain>
    </source>
</reference>
<keyword evidence="3" id="KW-1185">Reference proteome</keyword>
<organism evidence="2 3">
    <name type="scientific">Podospora fimiseda</name>
    <dbReference type="NCBI Taxonomy" id="252190"/>
    <lineage>
        <taxon>Eukaryota</taxon>
        <taxon>Fungi</taxon>
        <taxon>Dikarya</taxon>
        <taxon>Ascomycota</taxon>
        <taxon>Pezizomycotina</taxon>
        <taxon>Sordariomycetes</taxon>
        <taxon>Sordariomycetidae</taxon>
        <taxon>Sordariales</taxon>
        <taxon>Podosporaceae</taxon>
        <taxon>Podospora</taxon>
    </lineage>
</organism>
<gene>
    <name evidence="2" type="ORF">QBC38DRAFT_548415</name>
</gene>
<evidence type="ECO:0000256" key="1">
    <source>
        <dbReference type="SAM" id="MobiDB-lite"/>
    </source>
</evidence>
<name>A0AAN7GSE9_9PEZI</name>
<dbReference type="EMBL" id="MU865425">
    <property type="protein sequence ID" value="KAK4223473.1"/>
    <property type="molecule type" value="Genomic_DNA"/>
</dbReference>
<protein>
    <submittedName>
        <fullName evidence="2">Uncharacterized protein</fullName>
    </submittedName>
</protein>